<dbReference type="PANTHER" id="PTHR40590:SF1">
    <property type="entry name" value="CYTOPLASMIC PROTEIN"/>
    <property type="match status" value="1"/>
</dbReference>
<evidence type="ECO:0008006" key="3">
    <source>
        <dbReference type="Google" id="ProtNLM"/>
    </source>
</evidence>
<dbReference type="InterPro" id="IPR047111">
    <property type="entry name" value="YbaP-like"/>
</dbReference>
<proteinExistence type="predicted"/>
<dbReference type="Proteomes" id="UP000183200">
    <property type="component" value="Unassembled WGS sequence"/>
</dbReference>
<dbReference type="EMBL" id="FNGY01000009">
    <property type="protein sequence ID" value="SDN80042.1"/>
    <property type="molecule type" value="Genomic_DNA"/>
</dbReference>
<dbReference type="RefSeq" id="WP_074611473.1">
    <property type="nucleotide sequence ID" value="NZ_FNGY01000009.1"/>
</dbReference>
<dbReference type="InterPro" id="IPR002816">
    <property type="entry name" value="TraB/PrgY/GumN_fam"/>
</dbReference>
<accession>A0A1H0ECE9</accession>
<organism evidence="1 2">
    <name type="scientific">Pedobacter steynii</name>
    <dbReference type="NCBI Taxonomy" id="430522"/>
    <lineage>
        <taxon>Bacteria</taxon>
        <taxon>Pseudomonadati</taxon>
        <taxon>Bacteroidota</taxon>
        <taxon>Sphingobacteriia</taxon>
        <taxon>Sphingobacteriales</taxon>
        <taxon>Sphingobacteriaceae</taxon>
        <taxon>Pedobacter</taxon>
    </lineage>
</organism>
<dbReference type="Pfam" id="PF01963">
    <property type="entry name" value="TraB_PrgY_gumN"/>
    <property type="match status" value="1"/>
</dbReference>
<name>A0A1H0ECE9_9SPHI</name>
<sequence length="287" mass="32294">MRTIFTITAITLSSIFTTKTIAQNTPLENSLLWEVSGKGLTKPSYIYGTIHMICENDFRMPEKATRAFDKTEKLILEIDYNDPNEMADMQKAAVPGTLLSKTLNSSQYSLVDSVLKLKAKIPLKAMDQYSLSTVYSIAISKTLACATTKSYELEFIKLAKQKNIATGALETTKAQMAYLQTAYPDAVMVKHIHMFDDYKTMFNAAVKAYKEENISKVAEEMNNKKFNDKETNKWMLDTRNTNWVKQMPEMMKKQASFFAVGAAHLPGKKGVLALLKAQGYTVKPVMN</sequence>
<dbReference type="OrthoDB" id="9798714at2"/>
<protein>
    <recommendedName>
        <fullName evidence="3">TraB/GumN family protein</fullName>
    </recommendedName>
</protein>
<reference evidence="2" key="1">
    <citation type="submission" date="2016-10" db="EMBL/GenBank/DDBJ databases">
        <authorList>
            <person name="Varghese N."/>
            <person name="Submissions S."/>
        </authorList>
    </citation>
    <scope>NUCLEOTIDE SEQUENCE [LARGE SCALE GENOMIC DNA]</scope>
    <source>
        <strain evidence="2">DSM 19110</strain>
    </source>
</reference>
<dbReference type="PANTHER" id="PTHR40590">
    <property type="entry name" value="CYTOPLASMIC PROTEIN-RELATED"/>
    <property type="match status" value="1"/>
</dbReference>
<dbReference type="AlphaFoldDB" id="A0A1H0ECE9"/>
<evidence type="ECO:0000313" key="2">
    <source>
        <dbReference type="Proteomes" id="UP000183200"/>
    </source>
</evidence>
<gene>
    <name evidence="1" type="ORF">SAMN05421820_109249</name>
</gene>
<dbReference type="CDD" id="cd14789">
    <property type="entry name" value="Tiki"/>
    <property type="match status" value="1"/>
</dbReference>
<keyword evidence="2" id="KW-1185">Reference proteome</keyword>
<evidence type="ECO:0000313" key="1">
    <source>
        <dbReference type="EMBL" id="SDN80042.1"/>
    </source>
</evidence>